<evidence type="ECO:0000256" key="1">
    <source>
        <dbReference type="ARBA" id="ARBA00023186"/>
    </source>
</evidence>
<accession>A0A0H2LUG0</accession>
<dbReference type="PATRIC" id="fig|34073.19.peg.5089"/>
<dbReference type="Proteomes" id="UP000035170">
    <property type="component" value="Unassembled WGS sequence"/>
</dbReference>
<dbReference type="EMBL" id="JZWI01000029">
    <property type="protein sequence ID" value="KLN53844.1"/>
    <property type="molecule type" value="Genomic_DNA"/>
</dbReference>
<dbReference type="InterPro" id="IPR050289">
    <property type="entry name" value="TorD/DmsD_chaperones"/>
</dbReference>
<dbReference type="Pfam" id="PF02613">
    <property type="entry name" value="Nitrate_red_del"/>
    <property type="match status" value="1"/>
</dbReference>
<protein>
    <submittedName>
        <fullName evidence="2">Chaperone protein TorD</fullName>
    </submittedName>
</protein>
<organism evidence="2 3">
    <name type="scientific">Variovorax paradoxus</name>
    <dbReference type="NCBI Taxonomy" id="34073"/>
    <lineage>
        <taxon>Bacteria</taxon>
        <taxon>Pseudomonadati</taxon>
        <taxon>Pseudomonadota</taxon>
        <taxon>Betaproteobacteria</taxon>
        <taxon>Burkholderiales</taxon>
        <taxon>Comamonadaceae</taxon>
        <taxon>Variovorax</taxon>
    </lineage>
</organism>
<sequence>MSQFPPMTSALDEEIARAEVYGLLARLWYAAPDADLLGAFGVAPTEAPAAGAFLEEPWRQLVGLARGTDAAAVHAEYDALFGGMGKPEIYLFGSHYLSGFLNDKPLAQLRTDLARLGLARGEAVSESEDHVACLFEVMRYLIAGDDAAVANLAQQQAFFAAHLQSWLPTLCDAVAQHPKAHFYASLAGFTRAFAEVEVQGFDMLG</sequence>
<name>A0A0H2LUG0_VARPD</name>
<evidence type="ECO:0000313" key="3">
    <source>
        <dbReference type="Proteomes" id="UP000035170"/>
    </source>
</evidence>
<comment type="caution">
    <text evidence="2">The sequence shown here is derived from an EMBL/GenBank/DDBJ whole genome shotgun (WGS) entry which is preliminary data.</text>
</comment>
<dbReference type="Gene3D" id="1.10.3480.10">
    <property type="entry name" value="TorD-like"/>
    <property type="match status" value="1"/>
</dbReference>
<dbReference type="PANTHER" id="PTHR34227">
    <property type="entry name" value="CHAPERONE PROTEIN YCDY"/>
    <property type="match status" value="1"/>
</dbReference>
<proteinExistence type="predicted"/>
<evidence type="ECO:0000313" key="2">
    <source>
        <dbReference type="EMBL" id="KLN53844.1"/>
    </source>
</evidence>
<dbReference type="PANTHER" id="PTHR34227:SF1">
    <property type="entry name" value="DIMETHYL SULFOXIDE REDUCTASE CHAPERONE-RELATED"/>
    <property type="match status" value="1"/>
</dbReference>
<dbReference type="SUPFAM" id="SSF89155">
    <property type="entry name" value="TorD-like"/>
    <property type="match status" value="1"/>
</dbReference>
<dbReference type="InterPro" id="IPR020945">
    <property type="entry name" value="DMSO/NO3_reduct_chaperone"/>
</dbReference>
<gene>
    <name evidence="2" type="primary">torD</name>
    <name evidence="2" type="ORF">VPARA_49720</name>
</gene>
<dbReference type="AlphaFoldDB" id="A0A0H2LUG0"/>
<keyword evidence="1" id="KW-0143">Chaperone</keyword>
<dbReference type="RefSeq" id="WP_021008741.1">
    <property type="nucleotide sequence ID" value="NZ_JZWI01000029.1"/>
</dbReference>
<keyword evidence="3" id="KW-1185">Reference proteome</keyword>
<dbReference type="InterPro" id="IPR036411">
    <property type="entry name" value="TorD-like_sf"/>
</dbReference>
<reference evidence="2 3" key="1">
    <citation type="submission" date="2015-03" db="EMBL/GenBank/DDBJ databases">
        <title>Genome sequence of Variovorax paradoxus TBEA6.</title>
        <authorList>
            <person name="Poehlein A."/>
            <person name="Schuldes J."/>
            <person name="Wuebbeler J.H."/>
            <person name="Hiessl S."/>
            <person name="Steinbuechel A."/>
            <person name="Daniel R."/>
        </authorList>
    </citation>
    <scope>NUCLEOTIDE SEQUENCE [LARGE SCALE GENOMIC DNA]</scope>
    <source>
        <strain evidence="2 3">TBEA6</strain>
    </source>
</reference>